<evidence type="ECO:0000256" key="8">
    <source>
        <dbReference type="ARBA" id="ARBA00022824"/>
    </source>
</evidence>
<comment type="subcellular location">
    <subcellularLocation>
        <location evidence="4">Endoplasmic reticulum membrane</location>
        <topology evidence="4">Peripheral membrane protein</topology>
    </subcellularLocation>
    <subcellularLocation>
        <location evidence="3">Microsome membrane</location>
        <topology evidence="3">Peripheral membrane protein</topology>
    </subcellularLocation>
</comment>
<keyword evidence="12 15" id="KW-0503">Monooxygenase</keyword>
<comment type="function">
    <text evidence="2">May be involved in the metabolism of insect hormones and in the breakdown of synthetic insecticides.</text>
</comment>
<evidence type="ECO:0000256" key="1">
    <source>
        <dbReference type="ARBA" id="ARBA00001971"/>
    </source>
</evidence>
<dbReference type="EMBL" id="WJQU01000002">
    <property type="protein sequence ID" value="KAJ6644313.1"/>
    <property type="molecule type" value="Genomic_DNA"/>
</dbReference>
<evidence type="ECO:0000256" key="12">
    <source>
        <dbReference type="ARBA" id="ARBA00023033"/>
    </source>
</evidence>
<evidence type="ECO:0000256" key="5">
    <source>
        <dbReference type="ARBA" id="ARBA00010617"/>
    </source>
</evidence>
<proteinExistence type="inferred from homology"/>
<keyword evidence="6 14" id="KW-0349">Heme</keyword>
<dbReference type="InterPro" id="IPR050182">
    <property type="entry name" value="Cytochrome_P450_fam2"/>
</dbReference>
<comment type="similarity">
    <text evidence="5 15">Belongs to the cytochrome P450 family.</text>
</comment>
<evidence type="ECO:0000256" key="3">
    <source>
        <dbReference type="ARBA" id="ARBA00004174"/>
    </source>
</evidence>
<name>A0A9Q0N657_9DIPT</name>
<evidence type="ECO:0000313" key="17">
    <source>
        <dbReference type="Proteomes" id="UP001151699"/>
    </source>
</evidence>
<evidence type="ECO:0000256" key="11">
    <source>
        <dbReference type="ARBA" id="ARBA00023004"/>
    </source>
</evidence>
<sequence length="395" mass="45723">MSSIIWSHGKTWIDVRSYAKKILKEFGYGKVKIMGQSLLDSANQLVDGIKMELLDSTDGFFSVESHKFSIHVMNVLWSLVGGYKFDSNDILLKRNMECVDKAFDIIGHRNLYNMFPFLKNWFPKQVNYPQHLELHREIHDFTKILINDARERRSQRLDSDPISFIEEFLDKIEEHEQDTKTIFTQEQLEIILEDLFFGGLETTGTFLTWSILYLVQNLDVQTKFRKEVLAKMKDRTDLLQTIDLKKIPYVKATVLEILRMGNVVPTPLPRCATQDIEIKEFTIPKGTILFYNLHALYNDKKYWNDPETFMPERFIDEKGEIDAIKSERILSTVFGMGPRVCFGEAVAIDSLFMFLAALILNFKFEIIPGCEPSAKDPVCGLCVCPRKFKVKVSSV</sequence>
<evidence type="ECO:0000256" key="15">
    <source>
        <dbReference type="RuleBase" id="RU000461"/>
    </source>
</evidence>
<reference evidence="16" key="1">
    <citation type="submission" date="2022-07" db="EMBL/GenBank/DDBJ databases">
        <authorList>
            <person name="Trinca V."/>
            <person name="Uliana J.V.C."/>
            <person name="Torres T.T."/>
            <person name="Ward R.J."/>
            <person name="Monesi N."/>
        </authorList>
    </citation>
    <scope>NUCLEOTIDE SEQUENCE</scope>
    <source>
        <strain evidence="16">HSMRA1968</strain>
        <tissue evidence="16">Whole embryos</tissue>
    </source>
</reference>
<keyword evidence="9" id="KW-0492">Microsome</keyword>
<keyword evidence="17" id="KW-1185">Reference proteome</keyword>
<dbReference type="GO" id="GO:0020037">
    <property type="term" value="F:heme binding"/>
    <property type="evidence" value="ECO:0007669"/>
    <property type="project" value="InterPro"/>
</dbReference>
<keyword evidence="7 14" id="KW-0479">Metal-binding</keyword>
<keyword evidence="11 14" id="KW-0408">Iron</keyword>
<dbReference type="Gene3D" id="1.10.630.10">
    <property type="entry name" value="Cytochrome P450"/>
    <property type="match status" value="1"/>
</dbReference>
<dbReference type="SUPFAM" id="SSF48264">
    <property type="entry name" value="Cytochrome P450"/>
    <property type="match status" value="1"/>
</dbReference>
<dbReference type="GO" id="GO:0016712">
    <property type="term" value="F:oxidoreductase activity, acting on paired donors, with incorporation or reduction of molecular oxygen, reduced flavin or flavoprotein as one donor, and incorporation of one atom of oxygen"/>
    <property type="evidence" value="ECO:0007669"/>
    <property type="project" value="TreeGrafter"/>
</dbReference>
<keyword evidence="8" id="KW-0256">Endoplasmic reticulum</keyword>
<accession>A0A9Q0N657</accession>
<comment type="cofactor">
    <cofactor evidence="1 14">
        <name>heme</name>
        <dbReference type="ChEBI" id="CHEBI:30413"/>
    </cofactor>
</comment>
<dbReference type="InterPro" id="IPR036396">
    <property type="entry name" value="Cyt_P450_sf"/>
</dbReference>
<dbReference type="InterPro" id="IPR002401">
    <property type="entry name" value="Cyt_P450_E_grp-I"/>
</dbReference>
<evidence type="ECO:0000256" key="6">
    <source>
        <dbReference type="ARBA" id="ARBA00022617"/>
    </source>
</evidence>
<dbReference type="PROSITE" id="PS00086">
    <property type="entry name" value="CYTOCHROME_P450"/>
    <property type="match status" value="1"/>
</dbReference>
<dbReference type="Proteomes" id="UP001151699">
    <property type="component" value="Chromosome B"/>
</dbReference>
<dbReference type="InterPro" id="IPR017972">
    <property type="entry name" value="Cyt_P450_CS"/>
</dbReference>
<evidence type="ECO:0000256" key="7">
    <source>
        <dbReference type="ARBA" id="ARBA00022723"/>
    </source>
</evidence>
<keyword evidence="13" id="KW-0472">Membrane</keyword>
<dbReference type="GO" id="GO:0005789">
    <property type="term" value="C:endoplasmic reticulum membrane"/>
    <property type="evidence" value="ECO:0007669"/>
    <property type="project" value="UniProtKB-SubCell"/>
</dbReference>
<dbReference type="GO" id="GO:0005506">
    <property type="term" value="F:iron ion binding"/>
    <property type="evidence" value="ECO:0007669"/>
    <property type="project" value="InterPro"/>
</dbReference>
<dbReference type="GO" id="GO:0006805">
    <property type="term" value="P:xenobiotic metabolic process"/>
    <property type="evidence" value="ECO:0007669"/>
    <property type="project" value="TreeGrafter"/>
</dbReference>
<evidence type="ECO:0000256" key="2">
    <source>
        <dbReference type="ARBA" id="ARBA00003690"/>
    </source>
</evidence>
<protein>
    <submittedName>
        <fullName evidence="16">Farnesoate epoxidase</fullName>
    </submittedName>
</protein>
<comment type="caution">
    <text evidence="16">The sequence shown here is derived from an EMBL/GenBank/DDBJ whole genome shotgun (WGS) entry which is preliminary data.</text>
</comment>
<dbReference type="PANTHER" id="PTHR24300">
    <property type="entry name" value="CYTOCHROME P450 508A4-RELATED"/>
    <property type="match status" value="1"/>
</dbReference>
<evidence type="ECO:0000313" key="16">
    <source>
        <dbReference type="EMBL" id="KAJ6644313.1"/>
    </source>
</evidence>
<evidence type="ECO:0000256" key="14">
    <source>
        <dbReference type="PIRSR" id="PIRSR602401-1"/>
    </source>
</evidence>
<dbReference type="PRINTS" id="PR00385">
    <property type="entry name" value="P450"/>
</dbReference>
<evidence type="ECO:0000256" key="10">
    <source>
        <dbReference type="ARBA" id="ARBA00023002"/>
    </source>
</evidence>
<evidence type="ECO:0000256" key="4">
    <source>
        <dbReference type="ARBA" id="ARBA00004406"/>
    </source>
</evidence>
<evidence type="ECO:0000256" key="9">
    <source>
        <dbReference type="ARBA" id="ARBA00022848"/>
    </source>
</evidence>
<gene>
    <name evidence="16" type="primary">CYP15C1_1</name>
    <name evidence="16" type="ORF">Bhyg_09280</name>
</gene>
<organism evidence="16 17">
    <name type="scientific">Pseudolycoriella hygida</name>
    <dbReference type="NCBI Taxonomy" id="35572"/>
    <lineage>
        <taxon>Eukaryota</taxon>
        <taxon>Metazoa</taxon>
        <taxon>Ecdysozoa</taxon>
        <taxon>Arthropoda</taxon>
        <taxon>Hexapoda</taxon>
        <taxon>Insecta</taxon>
        <taxon>Pterygota</taxon>
        <taxon>Neoptera</taxon>
        <taxon>Endopterygota</taxon>
        <taxon>Diptera</taxon>
        <taxon>Nematocera</taxon>
        <taxon>Sciaroidea</taxon>
        <taxon>Sciaridae</taxon>
        <taxon>Pseudolycoriella</taxon>
    </lineage>
</organism>
<dbReference type="PANTHER" id="PTHR24300:SF375">
    <property type="entry name" value="CYTOCHROME P450 FAMILY"/>
    <property type="match status" value="1"/>
</dbReference>
<feature type="binding site" description="axial binding residue" evidence="14">
    <location>
        <position position="341"/>
    </location>
    <ligand>
        <name>heme</name>
        <dbReference type="ChEBI" id="CHEBI:30413"/>
    </ligand>
    <ligandPart>
        <name>Fe</name>
        <dbReference type="ChEBI" id="CHEBI:18248"/>
    </ligandPart>
</feature>
<dbReference type="AlphaFoldDB" id="A0A9Q0N657"/>
<keyword evidence="10 15" id="KW-0560">Oxidoreductase</keyword>
<dbReference type="Pfam" id="PF00067">
    <property type="entry name" value="p450"/>
    <property type="match status" value="1"/>
</dbReference>
<dbReference type="InterPro" id="IPR001128">
    <property type="entry name" value="Cyt_P450"/>
</dbReference>
<evidence type="ECO:0000256" key="13">
    <source>
        <dbReference type="ARBA" id="ARBA00023136"/>
    </source>
</evidence>
<dbReference type="OrthoDB" id="7775173at2759"/>
<dbReference type="PRINTS" id="PR00463">
    <property type="entry name" value="EP450I"/>
</dbReference>
<dbReference type="GO" id="GO:0006082">
    <property type="term" value="P:organic acid metabolic process"/>
    <property type="evidence" value="ECO:0007669"/>
    <property type="project" value="TreeGrafter"/>
</dbReference>
<dbReference type="FunFam" id="1.10.630.10:FF:000238">
    <property type="entry name" value="Cytochrome P450 2A6"/>
    <property type="match status" value="1"/>
</dbReference>